<accession>A0A8J2QL52</accession>
<evidence type="ECO:0000313" key="2">
    <source>
        <dbReference type="EMBL" id="CAG9563988.1"/>
    </source>
</evidence>
<evidence type="ECO:0000313" key="3">
    <source>
        <dbReference type="Proteomes" id="UP000789524"/>
    </source>
</evidence>
<dbReference type="PANTHER" id="PTHR11257:SF13">
    <property type="entry name" value="GEO07322P1"/>
    <property type="match status" value="1"/>
</dbReference>
<feature type="signal peptide" evidence="1">
    <location>
        <begin position="1"/>
        <end position="17"/>
    </location>
</feature>
<dbReference type="OrthoDB" id="6625994at2759"/>
<reference evidence="2" key="1">
    <citation type="submission" date="2021-09" db="EMBL/GenBank/DDBJ databases">
        <authorList>
            <person name="Martin H S."/>
        </authorList>
    </citation>
    <scope>NUCLEOTIDE SEQUENCE</scope>
</reference>
<organism evidence="2 3">
    <name type="scientific">Danaus chrysippus</name>
    <name type="common">African queen</name>
    <dbReference type="NCBI Taxonomy" id="151541"/>
    <lineage>
        <taxon>Eukaryota</taxon>
        <taxon>Metazoa</taxon>
        <taxon>Ecdysozoa</taxon>
        <taxon>Arthropoda</taxon>
        <taxon>Hexapoda</taxon>
        <taxon>Insecta</taxon>
        <taxon>Pterygota</taxon>
        <taxon>Neoptera</taxon>
        <taxon>Endopterygota</taxon>
        <taxon>Lepidoptera</taxon>
        <taxon>Glossata</taxon>
        <taxon>Ditrysia</taxon>
        <taxon>Papilionoidea</taxon>
        <taxon>Nymphalidae</taxon>
        <taxon>Danainae</taxon>
        <taxon>Danaini</taxon>
        <taxon>Danaina</taxon>
        <taxon>Danaus</taxon>
        <taxon>Anosia</taxon>
    </lineage>
</organism>
<keyword evidence="1" id="KW-0732">Signal</keyword>
<dbReference type="InterPro" id="IPR005055">
    <property type="entry name" value="A10/PebIII"/>
</dbReference>
<keyword evidence="3" id="KW-1185">Reference proteome</keyword>
<dbReference type="Pfam" id="PF03392">
    <property type="entry name" value="OS-D"/>
    <property type="match status" value="1"/>
</dbReference>
<comment type="caution">
    <text evidence="2">The sequence shown here is derived from an EMBL/GenBank/DDBJ whole genome shotgun (WGS) entry which is preliminary data.</text>
</comment>
<dbReference type="PANTHER" id="PTHR11257">
    <property type="entry name" value="CHEMOSENSORY PROTEIN-RELATED"/>
    <property type="match status" value="1"/>
</dbReference>
<dbReference type="Gene3D" id="1.10.2080.10">
    <property type="entry name" value="Insect odorant-binding protein A10/Ejaculatory bulb-specific protein 3"/>
    <property type="match status" value="1"/>
</dbReference>
<sequence length="123" mass="14357">MKCIIIIGLALIGICSSEDKYTDRYDDINVDEILSNKRLFTSYIKCLMDQGRCTPEGKTLKVHVTDAIQNSCSKCTEIQKTKARKVVNYIRENNKDVWDELIKKYDPKDEFKEKYEAFLKSNF</sequence>
<dbReference type="SUPFAM" id="SSF100910">
    <property type="entry name" value="Chemosensory protein Csp2"/>
    <property type="match status" value="1"/>
</dbReference>
<gene>
    <name evidence="2" type="ORF">DCHRY22_LOCUS5049</name>
</gene>
<protein>
    <submittedName>
        <fullName evidence="2">(African queen) hypothetical protein</fullName>
    </submittedName>
</protein>
<evidence type="ECO:0000256" key="1">
    <source>
        <dbReference type="SAM" id="SignalP"/>
    </source>
</evidence>
<dbReference type="Proteomes" id="UP000789524">
    <property type="component" value="Unassembled WGS sequence"/>
</dbReference>
<name>A0A8J2QL52_9NEOP</name>
<dbReference type="AlphaFoldDB" id="A0A8J2QL52"/>
<dbReference type="EMBL" id="CAKASE010000050">
    <property type="protein sequence ID" value="CAG9563988.1"/>
    <property type="molecule type" value="Genomic_DNA"/>
</dbReference>
<feature type="chain" id="PRO_5035254775" evidence="1">
    <location>
        <begin position="18"/>
        <end position="123"/>
    </location>
</feature>
<proteinExistence type="predicted"/>
<dbReference type="InterPro" id="IPR036682">
    <property type="entry name" value="OS_D_A10/PebIII_sf"/>
</dbReference>